<proteinExistence type="predicted"/>
<comment type="caution">
    <text evidence="1">The sequence shown here is derived from an EMBL/GenBank/DDBJ whole genome shotgun (WGS) entry which is preliminary data.</text>
</comment>
<evidence type="ECO:0000313" key="1">
    <source>
        <dbReference type="EMBL" id="MBK9295529.1"/>
    </source>
</evidence>
<protein>
    <submittedName>
        <fullName evidence="1">Thioredoxin family protein</fullName>
    </submittedName>
</protein>
<accession>A0A936TDE3</accession>
<gene>
    <name evidence="1" type="ORF">IPN02_01365</name>
</gene>
<organism evidence="1 2">
    <name type="scientific">Candidatus Neomicrothrix subdominans</name>
    <dbReference type="NCBI Taxonomy" id="2954438"/>
    <lineage>
        <taxon>Bacteria</taxon>
        <taxon>Bacillati</taxon>
        <taxon>Actinomycetota</taxon>
        <taxon>Acidimicrobiia</taxon>
        <taxon>Acidimicrobiales</taxon>
        <taxon>Microthrixaceae</taxon>
        <taxon>Candidatus Neomicrothrix</taxon>
    </lineage>
</organism>
<dbReference type="Gene3D" id="3.40.30.10">
    <property type="entry name" value="Glutaredoxin"/>
    <property type="match status" value="1"/>
</dbReference>
<sequence length="190" mass="20696">MAFIAVAFDDSAADVEPFAEGIDLPVLLDRHHVLSETLAVSNVPTVVWVDEADRIVVPNWVAFSNDLFTEFHGLESGPALDAIRTWVRSDVVPAELAVDPSVIGDLSEDEESARLWFRLAVELRRNGDDEAAGRLFARAGELAPLDFTIRRAAMPLVNDDPFGGSFFELYGEWEAAGRPYHGIGSGPTAS</sequence>
<reference evidence="1 2" key="1">
    <citation type="submission" date="2020-10" db="EMBL/GenBank/DDBJ databases">
        <title>Connecting structure to function with the recovery of over 1000 high-quality activated sludge metagenome-assembled genomes encoding full-length rRNA genes using long-read sequencing.</title>
        <authorList>
            <person name="Singleton C.M."/>
            <person name="Petriglieri F."/>
            <person name="Kristensen J.M."/>
            <person name="Kirkegaard R.H."/>
            <person name="Michaelsen T.Y."/>
            <person name="Andersen M.H."/>
            <person name="Karst S.M."/>
            <person name="Dueholm M.S."/>
            <person name="Nielsen P.H."/>
            <person name="Albertsen M."/>
        </authorList>
    </citation>
    <scope>NUCLEOTIDE SEQUENCE [LARGE SCALE GENOMIC DNA]</scope>
    <source>
        <strain evidence="1">Lyne_18-Q3-R50-59_MAXAC.006</strain>
    </source>
</reference>
<evidence type="ECO:0000313" key="2">
    <source>
        <dbReference type="Proteomes" id="UP000727993"/>
    </source>
</evidence>
<dbReference type="EMBL" id="JADJZA010000001">
    <property type="protein sequence ID" value="MBK9295529.1"/>
    <property type="molecule type" value="Genomic_DNA"/>
</dbReference>
<dbReference type="Proteomes" id="UP000727993">
    <property type="component" value="Unassembled WGS sequence"/>
</dbReference>
<name>A0A936TDE3_9ACTN</name>
<dbReference type="AlphaFoldDB" id="A0A936TDE3"/>